<gene>
    <name evidence="9" type="ORF">SAMN04489812_6125</name>
</gene>
<keyword evidence="10" id="KW-1185">Reference proteome</keyword>
<sequence>MVVRLARRAGIFVLTAWVASIIVFTLLAILPGDVARTMLGVQATPEAVAALRTELGLDRPAPLRYLDWLGGLLRGDLGVSYVTHQPIAPEVFEHLQVSLILVVSAMIIAICGAFPVGIFAAWRQGRPDGTVISALSQIAVAVPGFLAGLLLVIVFAVTLHWLPASGWAAPIEGAGPFLSHLILPALALGLIQGAILSRYVRSAVLDIVAEDFMRTARSKGLTPFRALLRHGLRNALIPVVTVSGIELAALFVGAIVIETVFVVPGIGSLLVSAVQNRDLIEIQGVVMVIVIMVLLINLLVDLLYAVIDPRLRSAR</sequence>
<dbReference type="InterPro" id="IPR035906">
    <property type="entry name" value="MetI-like_sf"/>
</dbReference>
<dbReference type="InterPro" id="IPR000515">
    <property type="entry name" value="MetI-like"/>
</dbReference>
<proteinExistence type="inferred from homology"/>
<feature type="transmembrane region" description="Helical" evidence="7">
    <location>
        <begin position="134"/>
        <end position="157"/>
    </location>
</feature>
<dbReference type="InterPro" id="IPR045621">
    <property type="entry name" value="BPD_transp_1_N"/>
</dbReference>
<dbReference type="Gene3D" id="1.10.3720.10">
    <property type="entry name" value="MetI-like"/>
    <property type="match status" value="1"/>
</dbReference>
<dbReference type="PANTHER" id="PTHR43163:SF6">
    <property type="entry name" value="DIPEPTIDE TRANSPORT SYSTEM PERMEASE PROTEIN DPPB-RELATED"/>
    <property type="match status" value="1"/>
</dbReference>
<dbReference type="PANTHER" id="PTHR43163">
    <property type="entry name" value="DIPEPTIDE TRANSPORT SYSTEM PERMEASE PROTEIN DPPB-RELATED"/>
    <property type="match status" value="1"/>
</dbReference>
<dbReference type="STRING" id="630515.SAMN04489812_6125"/>
<evidence type="ECO:0000313" key="9">
    <source>
        <dbReference type="EMBL" id="SDT47934.1"/>
    </source>
</evidence>
<feature type="transmembrane region" description="Helical" evidence="7">
    <location>
        <begin position="177"/>
        <end position="196"/>
    </location>
</feature>
<feature type="transmembrane region" description="Helical" evidence="7">
    <location>
        <begin position="282"/>
        <end position="307"/>
    </location>
</feature>
<dbReference type="PROSITE" id="PS50928">
    <property type="entry name" value="ABC_TM1"/>
    <property type="match status" value="1"/>
</dbReference>
<dbReference type="GO" id="GO:0071916">
    <property type="term" value="F:dipeptide transmembrane transporter activity"/>
    <property type="evidence" value="ECO:0007669"/>
    <property type="project" value="TreeGrafter"/>
</dbReference>
<dbReference type="SUPFAM" id="SSF161098">
    <property type="entry name" value="MetI-like"/>
    <property type="match status" value="1"/>
</dbReference>
<evidence type="ECO:0000256" key="4">
    <source>
        <dbReference type="ARBA" id="ARBA00022692"/>
    </source>
</evidence>
<keyword evidence="3" id="KW-1003">Cell membrane</keyword>
<keyword evidence="2 7" id="KW-0813">Transport</keyword>
<evidence type="ECO:0000256" key="3">
    <source>
        <dbReference type="ARBA" id="ARBA00022475"/>
    </source>
</evidence>
<evidence type="ECO:0000256" key="1">
    <source>
        <dbReference type="ARBA" id="ARBA00004651"/>
    </source>
</evidence>
<comment type="subcellular location">
    <subcellularLocation>
        <location evidence="1 7">Cell membrane</location>
        <topology evidence="1 7">Multi-pass membrane protein</topology>
    </subcellularLocation>
</comment>
<dbReference type="RefSeq" id="WP_091531409.1">
    <property type="nucleotide sequence ID" value="NZ_LT629772.1"/>
</dbReference>
<evidence type="ECO:0000259" key="8">
    <source>
        <dbReference type="PROSITE" id="PS50928"/>
    </source>
</evidence>
<keyword evidence="4 7" id="KW-0812">Transmembrane</keyword>
<feature type="domain" description="ABC transmembrane type-1" evidence="8">
    <location>
        <begin position="95"/>
        <end position="304"/>
    </location>
</feature>
<dbReference type="CDD" id="cd06261">
    <property type="entry name" value="TM_PBP2"/>
    <property type="match status" value="1"/>
</dbReference>
<protein>
    <submittedName>
        <fullName evidence="9">Peptide/nickel transport system permease protein</fullName>
    </submittedName>
</protein>
<organism evidence="9 10">
    <name type="scientific">Microlunatus soli</name>
    <dbReference type="NCBI Taxonomy" id="630515"/>
    <lineage>
        <taxon>Bacteria</taxon>
        <taxon>Bacillati</taxon>
        <taxon>Actinomycetota</taxon>
        <taxon>Actinomycetes</taxon>
        <taxon>Propionibacteriales</taxon>
        <taxon>Propionibacteriaceae</taxon>
        <taxon>Microlunatus</taxon>
    </lineage>
</organism>
<evidence type="ECO:0000256" key="5">
    <source>
        <dbReference type="ARBA" id="ARBA00022989"/>
    </source>
</evidence>
<dbReference type="Pfam" id="PF19300">
    <property type="entry name" value="BPD_transp_1_N"/>
    <property type="match status" value="1"/>
</dbReference>
<feature type="transmembrane region" description="Helical" evidence="7">
    <location>
        <begin position="235"/>
        <end position="262"/>
    </location>
</feature>
<dbReference type="EMBL" id="LT629772">
    <property type="protein sequence ID" value="SDT47934.1"/>
    <property type="molecule type" value="Genomic_DNA"/>
</dbReference>
<dbReference type="GO" id="GO:0005886">
    <property type="term" value="C:plasma membrane"/>
    <property type="evidence" value="ECO:0007669"/>
    <property type="project" value="UniProtKB-SubCell"/>
</dbReference>
<reference evidence="9 10" key="1">
    <citation type="submission" date="2016-10" db="EMBL/GenBank/DDBJ databases">
        <authorList>
            <person name="de Groot N.N."/>
        </authorList>
    </citation>
    <scope>NUCLEOTIDE SEQUENCE [LARGE SCALE GENOMIC DNA]</scope>
    <source>
        <strain evidence="9 10">DSM 21800</strain>
    </source>
</reference>
<evidence type="ECO:0000256" key="7">
    <source>
        <dbReference type="RuleBase" id="RU363032"/>
    </source>
</evidence>
<comment type="similarity">
    <text evidence="7">Belongs to the binding-protein-dependent transport system permease family.</text>
</comment>
<dbReference type="AlphaFoldDB" id="A0A1H2APU1"/>
<keyword evidence="6 7" id="KW-0472">Membrane</keyword>
<dbReference type="Proteomes" id="UP000199103">
    <property type="component" value="Chromosome I"/>
</dbReference>
<feature type="transmembrane region" description="Helical" evidence="7">
    <location>
        <begin position="99"/>
        <end position="122"/>
    </location>
</feature>
<evidence type="ECO:0000256" key="6">
    <source>
        <dbReference type="ARBA" id="ARBA00023136"/>
    </source>
</evidence>
<evidence type="ECO:0000256" key="2">
    <source>
        <dbReference type="ARBA" id="ARBA00022448"/>
    </source>
</evidence>
<feature type="transmembrane region" description="Helical" evidence="7">
    <location>
        <begin position="12"/>
        <end position="30"/>
    </location>
</feature>
<keyword evidence="5 7" id="KW-1133">Transmembrane helix</keyword>
<evidence type="ECO:0000313" key="10">
    <source>
        <dbReference type="Proteomes" id="UP000199103"/>
    </source>
</evidence>
<dbReference type="OrthoDB" id="147688at2"/>
<accession>A0A1H2APU1</accession>
<name>A0A1H2APU1_9ACTN</name>
<dbReference type="Pfam" id="PF00528">
    <property type="entry name" value="BPD_transp_1"/>
    <property type="match status" value="1"/>
</dbReference>